<keyword evidence="4" id="KW-1185">Reference proteome</keyword>
<dbReference type="Proteomes" id="UP000649617">
    <property type="component" value="Unassembled WGS sequence"/>
</dbReference>
<feature type="region of interest" description="Disordered" evidence="1">
    <location>
        <begin position="82"/>
        <end position="102"/>
    </location>
</feature>
<evidence type="ECO:0000313" key="3">
    <source>
        <dbReference type="EMBL" id="CAE7355203.1"/>
    </source>
</evidence>
<reference evidence="3" key="1">
    <citation type="submission" date="2021-02" db="EMBL/GenBank/DDBJ databases">
        <authorList>
            <person name="Dougan E. K."/>
            <person name="Rhodes N."/>
            <person name="Thang M."/>
            <person name="Chan C."/>
        </authorList>
    </citation>
    <scope>NUCLEOTIDE SEQUENCE</scope>
</reference>
<dbReference type="OrthoDB" id="441556at2759"/>
<sequence>MVCMLLILVTVMMLSLMALHVVISLPSESVSSRARVLVNGKLIARDERVELHHFDRLIFGRASMMKLVVPLEQQDLAINKSEPAVLSDDDDDADSGPPVRNRRSMLKHDTLKLLLPDDSEAWSELRLYFGDLQARLGVERGNEFFYHLSKASHLVDEANEITSEIRPEDRLKFEVELVWDIHRHVSDIILIRALRLAPSNEEPTVLSYWTVSSFRQRLEVMRDCYDAFCCSGLWSGKGDPLEDPWIDASTVELTLQLHTNAEEQLHLEDLRRSLLDAKLETQTNPGPISNSDHFTEEQRQTGHRCAKYAKRVPPE</sequence>
<feature type="region of interest" description="Disordered" evidence="1">
    <location>
        <begin position="282"/>
        <end position="315"/>
    </location>
</feature>
<feature type="signal peptide" evidence="2">
    <location>
        <begin position="1"/>
        <end position="24"/>
    </location>
</feature>
<feature type="compositionally biased region" description="Basic residues" evidence="1">
    <location>
        <begin position="301"/>
        <end position="315"/>
    </location>
</feature>
<name>A0A812PIL3_SYMPI</name>
<dbReference type="EMBL" id="CAJNIZ010013880">
    <property type="protein sequence ID" value="CAE7355203.1"/>
    <property type="molecule type" value="Genomic_DNA"/>
</dbReference>
<gene>
    <name evidence="3" type="ORF">SPIL2461_LOCUS8440</name>
</gene>
<accession>A0A812PIL3</accession>
<evidence type="ECO:0000256" key="2">
    <source>
        <dbReference type="SAM" id="SignalP"/>
    </source>
</evidence>
<feature type="chain" id="PRO_5032293013" evidence="2">
    <location>
        <begin position="25"/>
        <end position="315"/>
    </location>
</feature>
<dbReference type="AlphaFoldDB" id="A0A812PIL3"/>
<proteinExistence type="predicted"/>
<evidence type="ECO:0000313" key="4">
    <source>
        <dbReference type="Proteomes" id="UP000649617"/>
    </source>
</evidence>
<dbReference type="Gene3D" id="2.60.200.20">
    <property type="match status" value="1"/>
</dbReference>
<organism evidence="3 4">
    <name type="scientific">Symbiodinium pilosum</name>
    <name type="common">Dinoflagellate</name>
    <dbReference type="NCBI Taxonomy" id="2952"/>
    <lineage>
        <taxon>Eukaryota</taxon>
        <taxon>Sar</taxon>
        <taxon>Alveolata</taxon>
        <taxon>Dinophyceae</taxon>
        <taxon>Suessiales</taxon>
        <taxon>Symbiodiniaceae</taxon>
        <taxon>Symbiodinium</taxon>
    </lineage>
</organism>
<feature type="compositionally biased region" description="Polar residues" evidence="1">
    <location>
        <begin position="282"/>
        <end position="292"/>
    </location>
</feature>
<protein>
    <submittedName>
        <fullName evidence="3">Uncharacterized protein</fullName>
    </submittedName>
</protein>
<evidence type="ECO:0000256" key="1">
    <source>
        <dbReference type="SAM" id="MobiDB-lite"/>
    </source>
</evidence>
<comment type="caution">
    <text evidence="3">The sequence shown here is derived from an EMBL/GenBank/DDBJ whole genome shotgun (WGS) entry which is preliminary data.</text>
</comment>
<keyword evidence="2" id="KW-0732">Signal</keyword>